<dbReference type="STRING" id="30732.ENSOMEP00000035562"/>
<dbReference type="PaxDb" id="30732-ENSOMEP00000035562"/>
<evidence type="ECO:0000313" key="4">
    <source>
        <dbReference type="Proteomes" id="UP000261560"/>
    </source>
</evidence>
<dbReference type="SUPFAM" id="SSF53474">
    <property type="entry name" value="alpha/beta-Hydrolases"/>
    <property type="match status" value="1"/>
</dbReference>
<dbReference type="PANTHER" id="PTHR12277">
    <property type="entry name" value="ALPHA/BETA HYDROLASE DOMAIN-CONTAINING PROTEIN"/>
    <property type="match status" value="1"/>
</dbReference>
<dbReference type="InterPro" id="IPR029058">
    <property type="entry name" value="AB_hydrolase_fold"/>
</dbReference>
<dbReference type="OMA" id="WWDMVVR"/>
<dbReference type="InterPro" id="IPR000073">
    <property type="entry name" value="AB_hydrolase_1"/>
</dbReference>
<keyword evidence="4" id="KW-1185">Reference proteome</keyword>
<sequence length="382" mass="41525">GAHRISGKRLPVHRTSPNRNFAPLVRGGAELLPAAAAPLPSRVLCLHPGVERAGLNGGGRGRGGGAGKARPPGTERPRRQGRGSIARVYTRDYVRVPFFVDLSRPQDVLNHTCSLYLNTEEDVWVGVWHTLPASQWEAASGRGADWYQEALGDGQPVIIYLHGNVGTRALRHRVDLVKVLSAAGFHVLSLDYRGFGDSSGDPSEAGLTSDALYLQQWVKRRGGGPVILWGHSLGSGVATNAAVRLQDGESAVDALVLEAPYTRIRDVAANLLITKIYTFLPGLKNFLFDLLKKNQIEFANDENLKTLTCPLLILHAEDDGVVPHHMGLQLQQISVEARRGLGEDAPVTMVSYPAELGFSHSSIYLDPNLPATVQNFVQNLRR</sequence>
<protein>
    <recommendedName>
        <fullName evidence="2">AB hydrolase-1 domain-containing protein</fullName>
    </recommendedName>
</protein>
<dbReference type="GeneTree" id="ENSGT00940000165086"/>
<dbReference type="GO" id="GO:0005789">
    <property type="term" value="C:endoplasmic reticulum membrane"/>
    <property type="evidence" value="ECO:0007669"/>
    <property type="project" value="TreeGrafter"/>
</dbReference>
<feature type="compositionally biased region" description="Basic residues" evidence="1">
    <location>
        <begin position="1"/>
        <end position="12"/>
    </location>
</feature>
<feature type="compositionally biased region" description="Gly residues" evidence="1">
    <location>
        <begin position="55"/>
        <end position="67"/>
    </location>
</feature>
<dbReference type="Ensembl" id="ENSOMET00000030583.1">
    <property type="protein sequence ID" value="ENSOMEP00000035562.1"/>
    <property type="gene ID" value="ENSOMEG00000022894.1"/>
</dbReference>
<reference evidence="3" key="2">
    <citation type="submission" date="2025-09" db="UniProtKB">
        <authorList>
            <consortium name="Ensembl"/>
        </authorList>
    </citation>
    <scope>IDENTIFICATION</scope>
</reference>
<dbReference type="PANTHER" id="PTHR12277:SF69">
    <property type="entry name" value="PROTEIN ABHD12B"/>
    <property type="match status" value="1"/>
</dbReference>
<dbReference type="GO" id="GO:0006660">
    <property type="term" value="P:phosphatidylserine catabolic process"/>
    <property type="evidence" value="ECO:0007669"/>
    <property type="project" value="TreeGrafter"/>
</dbReference>
<feature type="domain" description="AB hydrolase-1" evidence="2">
    <location>
        <begin position="156"/>
        <end position="260"/>
    </location>
</feature>
<dbReference type="Gene3D" id="3.40.50.1820">
    <property type="entry name" value="alpha/beta hydrolase"/>
    <property type="match status" value="1"/>
</dbReference>
<accession>A0A3B3DZI7</accession>
<feature type="region of interest" description="Disordered" evidence="1">
    <location>
        <begin position="54"/>
        <end position="82"/>
    </location>
</feature>
<proteinExistence type="predicted"/>
<dbReference type="Proteomes" id="UP000261560">
    <property type="component" value="Unplaced"/>
</dbReference>
<dbReference type="AlphaFoldDB" id="A0A3B3DZI7"/>
<organism evidence="3 4">
    <name type="scientific">Oryzias melastigma</name>
    <name type="common">Marine medaka</name>
    <dbReference type="NCBI Taxonomy" id="30732"/>
    <lineage>
        <taxon>Eukaryota</taxon>
        <taxon>Metazoa</taxon>
        <taxon>Chordata</taxon>
        <taxon>Craniata</taxon>
        <taxon>Vertebrata</taxon>
        <taxon>Euteleostomi</taxon>
        <taxon>Actinopterygii</taxon>
        <taxon>Neopterygii</taxon>
        <taxon>Teleostei</taxon>
        <taxon>Neoteleostei</taxon>
        <taxon>Acanthomorphata</taxon>
        <taxon>Ovalentaria</taxon>
        <taxon>Atherinomorphae</taxon>
        <taxon>Beloniformes</taxon>
        <taxon>Adrianichthyidae</taxon>
        <taxon>Oryziinae</taxon>
        <taxon>Oryzias</taxon>
    </lineage>
</organism>
<dbReference type="GO" id="GO:0047372">
    <property type="term" value="F:monoacylglycerol lipase activity"/>
    <property type="evidence" value="ECO:0007669"/>
    <property type="project" value="TreeGrafter"/>
</dbReference>
<evidence type="ECO:0000313" key="3">
    <source>
        <dbReference type="Ensembl" id="ENSOMEP00000035562.1"/>
    </source>
</evidence>
<dbReference type="GO" id="GO:0004622">
    <property type="term" value="F:phosphatidylcholine lysophospholipase activity"/>
    <property type="evidence" value="ECO:0007669"/>
    <property type="project" value="TreeGrafter"/>
</dbReference>
<feature type="region of interest" description="Disordered" evidence="1">
    <location>
        <begin position="1"/>
        <end position="20"/>
    </location>
</feature>
<dbReference type="GO" id="GO:0052651">
    <property type="term" value="P:monoacylglycerol catabolic process"/>
    <property type="evidence" value="ECO:0007669"/>
    <property type="project" value="TreeGrafter"/>
</dbReference>
<evidence type="ECO:0000259" key="2">
    <source>
        <dbReference type="Pfam" id="PF00561"/>
    </source>
</evidence>
<name>A0A3B3DZI7_ORYME</name>
<dbReference type="Pfam" id="PF00561">
    <property type="entry name" value="Abhydrolase_1"/>
    <property type="match status" value="1"/>
</dbReference>
<evidence type="ECO:0000256" key="1">
    <source>
        <dbReference type="SAM" id="MobiDB-lite"/>
    </source>
</evidence>
<reference evidence="3" key="1">
    <citation type="submission" date="2025-08" db="UniProtKB">
        <authorList>
            <consortium name="Ensembl"/>
        </authorList>
    </citation>
    <scope>IDENTIFICATION</scope>
</reference>